<dbReference type="Proteomes" id="UP000000379">
    <property type="component" value="Chromosome"/>
</dbReference>
<proteinExistence type="predicted"/>
<feature type="compositionally biased region" description="Basic and acidic residues" evidence="1">
    <location>
        <begin position="129"/>
        <end position="148"/>
    </location>
</feature>
<dbReference type="OrthoDB" id="34401at2"/>
<organism evidence="2 3">
    <name type="scientific">Truepera radiovictrix (strain DSM 17093 / CIP 108686 / LMG 22925 / RQ-24)</name>
    <dbReference type="NCBI Taxonomy" id="649638"/>
    <lineage>
        <taxon>Bacteria</taxon>
        <taxon>Thermotogati</taxon>
        <taxon>Deinococcota</taxon>
        <taxon>Deinococci</taxon>
        <taxon>Trueperales</taxon>
        <taxon>Trueperaceae</taxon>
        <taxon>Truepera</taxon>
    </lineage>
</organism>
<dbReference type="AlphaFoldDB" id="D7CVW4"/>
<dbReference type="KEGG" id="tra:Trad_1100"/>
<dbReference type="STRING" id="649638.Trad_1100"/>
<dbReference type="RefSeq" id="WP_013177598.1">
    <property type="nucleotide sequence ID" value="NC_014221.1"/>
</dbReference>
<gene>
    <name evidence="2" type="ordered locus">Trad_1100</name>
</gene>
<keyword evidence="3" id="KW-1185">Reference proteome</keyword>
<evidence type="ECO:0000313" key="3">
    <source>
        <dbReference type="Proteomes" id="UP000000379"/>
    </source>
</evidence>
<sequence>MLNSKEVFAMLRRLLSVGLSLFFVGLYAFGAGAGGQVINETVGLTMFPGASEVEIAEDGLDTTVRFSAEASLEEVYAFFHDELTALGWERTDLETSDDEIEATYRREGRELEFELERDNGRYVLELDVDRDNPAVGREDAGSGSARDDHDDDHDDD</sequence>
<evidence type="ECO:0000256" key="1">
    <source>
        <dbReference type="SAM" id="MobiDB-lite"/>
    </source>
</evidence>
<reference evidence="2 3" key="2">
    <citation type="journal article" date="2011" name="Stand. Genomic Sci.">
        <title>Complete genome sequence of Truepera radiovictrix type strain (RQ-24).</title>
        <authorList>
            <person name="Ivanova N."/>
            <person name="Rohde C."/>
            <person name="Munk C."/>
            <person name="Nolan M."/>
            <person name="Lucas S."/>
            <person name="Del Rio T.G."/>
            <person name="Tice H."/>
            <person name="Deshpande S."/>
            <person name="Cheng J.F."/>
            <person name="Tapia R."/>
            <person name="Han C."/>
            <person name="Goodwin L."/>
            <person name="Pitluck S."/>
            <person name="Liolios K."/>
            <person name="Mavromatis K."/>
            <person name="Mikhailova N."/>
            <person name="Pati A."/>
            <person name="Chen A."/>
            <person name="Palaniappan K."/>
            <person name="Land M."/>
            <person name="Hauser L."/>
            <person name="Chang Y.J."/>
            <person name="Jeffries C.D."/>
            <person name="Brambilla E."/>
            <person name="Rohde M."/>
            <person name="Goker M."/>
            <person name="Tindall B.J."/>
            <person name="Woyke T."/>
            <person name="Bristow J."/>
            <person name="Eisen J.A."/>
            <person name="Markowitz V."/>
            <person name="Hugenholtz P."/>
            <person name="Kyrpides N.C."/>
            <person name="Klenk H.P."/>
            <person name="Lapidus A."/>
        </authorList>
    </citation>
    <scope>NUCLEOTIDE SEQUENCE [LARGE SCALE GENOMIC DNA]</scope>
    <source>
        <strain evidence="3">DSM 17093 / CIP 108686 / LMG 22925 / RQ-24</strain>
    </source>
</reference>
<evidence type="ECO:0000313" key="2">
    <source>
        <dbReference type="EMBL" id="ADI14227.1"/>
    </source>
</evidence>
<reference evidence="3" key="1">
    <citation type="submission" date="2010-05" db="EMBL/GenBank/DDBJ databases">
        <title>The complete genome of Truepera radiovictris DSM 17093.</title>
        <authorList>
            <consortium name="US DOE Joint Genome Institute (JGI-PGF)"/>
            <person name="Lucas S."/>
            <person name="Copeland A."/>
            <person name="Lapidus A."/>
            <person name="Glavina del Rio T."/>
            <person name="Dalin E."/>
            <person name="Tice H."/>
            <person name="Bruce D."/>
            <person name="Goodwin L."/>
            <person name="Pitluck S."/>
            <person name="Kyrpides N."/>
            <person name="Mavromatis K."/>
            <person name="Ovchinnikova G."/>
            <person name="Munk A.C."/>
            <person name="Detter J.C."/>
            <person name="Han C."/>
            <person name="Tapia R."/>
            <person name="Land M."/>
            <person name="Hauser L."/>
            <person name="Markowitz V."/>
            <person name="Cheng J.-F."/>
            <person name="Hugenholtz P."/>
            <person name="Woyke T."/>
            <person name="Wu D."/>
            <person name="Tindall B."/>
            <person name="Pomrenke H.G."/>
            <person name="Brambilla E."/>
            <person name="Klenk H.-P."/>
            <person name="Eisen J.A."/>
        </authorList>
    </citation>
    <scope>NUCLEOTIDE SEQUENCE [LARGE SCALE GENOMIC DNA]</scope>
    <source>
        <strain evidence="3">DSM 17093 / CIP 108686 / LMG 22925 / RQ-24</strain>
    </source>
</reference>
<dbReference type="EMBL" id="CP002049">
    <property type="protein sequence ID" value="ADI14227.1"/>
    <property type="molecule type" value="Genomic_DNA"/>
</dbReference>
<name>D7CVW4_TRURR</name>
<accession>D7CVW4</accession>
<dbReference type="eggNOG" id="ENOG502ZV6M">
    <property type="taxonomic scope" value="Bacteria"/>
</dbReference>
<protein>
    <submittedName>
        <fullName evidence="2">Uncharacterized protein</fullName>
    </submittedName>
</protein>
<dbReference type="HOGENOM" id="CLU_1685805_0_0_0"/>
<feature type="region of interest" description="Disordered" evidence="1">
    <location>
        <begin position="129"/>
        <end position="156"/>
    </location>
</feature>